<name>A0A8T6QFK6_ECOLX</name>
<gene>
    <name evidence="1" type="ORF">G3W53_24500</name>
</gene>
<dbReference type="Proteomes" id="UP000471360">
    <property type="component" value="Unassembled WGS sequence"/>
</dbReference>
<reference evidence="1 2" key="1">
    <citation type="submission" date="2020-02" db="EMBL/GenBank/DDBJ databases">
        <authorList>
            <person name="Subbiah M."/>
            <person name="Call D."/>
        </authorList>
    </citation>
    <scope>NUCLEOTIDE SEQUENCE [LARGE SCALE GENOMIC DNA]</scope>
    <source>
        <strain evidence="1 2">8375wB1</strain>
    </source>
</reference>
<organism evidence="1 2">
    <name type="scientific">Escherichia coli</name>
    <dbReference type="NCBI Taxonomy" id="562"/>
    <lineage>
        <taxon>Bacteria</taxon>
        <taxon>Pseudomonadati</taxon>
        <taxon>Pseudomonadota</taxon>
        <taxon>Gammaproteobacteria</taxon>
        <taxon>Enterobacterales</taxon>
        <taxon>Enterobacteriaceae</taxon>
        <taxon>Escherichia</taxon>
    </lineage>
</organism>
<accession>A0A8T6QFK6</accession>
<protein>
    <submittedName>
        <fullName evidence="1">EcsC family protein</fullName>
    </submittedName>
</protein>
<sequence>MSLEERELLDLEKAVKLLEQATITEKMTQMVGKPIDYLMSKLPKGAEAQIYSLVEKALHKAADAALWSLNNEPNREASTKTNKFFAAVSGAVGGTFGFSALAIELPLSTTIMLRSVADIARSEGFDLDKVETKQACLEVFALGGPSENDNAVDTAYENDDAVDTAYYATRSFTAEAMQILSKELSEIATKKVSVNAAMNLTPTQTGKWLATLIEKVATRFGIVITEKTAAQVVPVIGAFAGATLNIMFTDYYQDMARGHFIIKRLEKKYGSEFIKSEYMKILNLVRS</sequence>
<dbReference type="AlphaFoldDB" id="A0A8T6QFK6"/>
<proteinExistence type="predicted"/>
<comment type="caution">
    <text evidence="1">The sequence shown here is derived from an EMBL/GenBank/DDBJ whole genome shotgun (WGS) entry which is preliminary data.</text>
</comment>
<dbReference type="PANTHER" id="PTHR41260:SF1">
    <property type="entry name" value="PROTEIN ECSC"/>
    <property type="match status" value="1"/>
</dbReference>
<evidence type="ECO:0000313" key="2">
    <source>
        <dbReference type="Proteomes" id="UP000471360"/>
    </source>
</evidence>
<dbReference type="PANTHER" id="PTHR41260">
    <property type="entry name" value="PROTEIN ECSC"/>
    <property type="match status" value="1"/>
</dbReference>
<dbReference type="EMBL" id="JAAGYP010000069">
    <property type="protein sequence ID" value="NEN73191.1"/>
    <property type="molecule type" value="Genomic_DNA"/>
</dbReference>
<evidence type="ECO:0000313" key="1">
    <source>
        <dbReference type="EMBL" id="NEN73191.1"/>
    </source>
</evidence>
<dbReference type="InterPro" id="IPR024787">
    <property type="entry name" value="EcsC"/>
</dbReference>
<dbReference type="Pfam" id="PF12787">
    <property type="entry name" value="EcsC"/>
    <property type="match status" value="1"/>
</dbReference>